<keyword evidence="1" id="KW-0732">Signal</keyword>
<comment type="caution">
    <text evidence="2">The sequence shown here is derived from an EMBL/GenBank/DDBJ whole genome shotgun (WGS) entry which is preliminary data.</text>
</comment>
<reference evidence="2" key="1">
    <citation type="journal article" date="2014" name="Int. J. Syst. Evol. Microbiol.">
        <title>Complete genome sequence of Corynebacterium casei LMG S-19264T (=DSM 44701T), isolated from a smear-ripened cheese.</title>
        <authorList>
            <consortium name="US DOE Joint Genome Institute (JGI-PGF)"/>
            <person name="Walter F."/>
            <person name="Albersmeier A."/>
            <person name="Kalinowski J."/>
            <person name="Ruckert C."/>
        </authorList>
    </citation>
    <scope>NUCLEOTIDE SEQUENCE</scope>
    <source>
        <strain evidence="2">JCM 19831</strain>
    </source>
</reference>
<feature type="chain" id="PRO_5037011224" description="Fibronectin type-III domain-containing protein" evidence="1">
    <location>
        <begin position="21"/>
        <end position="511"/>
    </location>
</feature>
<protein>
    <recommendedName>
        <fullName evidence="4">Fibronectin type-III domain-containing protein</fullName>
    </recommendedName>
</protein>
<evidence type="ECO:0008006" key="4">
    <source>
        <dbReference type="Google" id="ProtNLM"/>
    </source>
</evidence>
<dbReference type="Proteomes" id="UP000642070">
    <property type="component" value="Unassembled WGS sequence"/>
</dbReference>
<keyword evidence="3" id="KW-1185">Reference proteome</keyword>
<feature type="signal peptide" evidence="1">
    <location>
        <begin position="1"/>
        <end position="20"/>
    </location>
</feature>
<dbReference type="AlphaFoldDB" id="A0A917UEI8"/>
<dbReference type="Gene3D" id="2.60.40.10">
    <property type="entry name" value="Immunoglobulins"/>
    <property type="match status" value="1"/>
</dbReference>
<dbReference type="EMBL" id="BMPI01000111">
    <property type="protein sequence ID" value="GGM87381.1"/>
    <property type="molecule type" value="Genomic_DNA"/>
</dbReference>
<accession>A0A917UEI8</accession>
<reference evidence="2" key="2">
    <citation type="submission" date="2020-09" db="EMBL/GenBank/DDBJ databases">
        <authorList>
            <person name="Sun Q."/>
            <person name="Ohkuma M."/>
        </authorList>
    </citation>
    <scope>NUCLEOTIDE SEQUENCE</scope>
    <source>
        <strain evidence="2">JCM 19831</strain>
    </source>
</reference>
<evidence type="ECO:0000313" key="3">
    <source>
        <dbReference type="Proteomes" id="UP000642070"/>
    </source>
</evidence>
<sequence>MPLLLAVVAGATLSDSPATAAPSAPQVPAAVLAPPQVSGTSVTLSWTDQSPDEDEFWVFRHDAAGGPFSLVTSVPSTSTTGTGTVYSTVDTVPAGTRQCYAVTTFVFFGRIGDEFSTEQCTSELPGLPVPPAGPGGITTVDLPPDNRVKHGFDPTGVIGRDGHAVFAYYLFRTPSATRNLRVAWCRDDACTSVTATTIDDFGWNGLTPAIAIAGDGLPVVAYVTKYDDHTAYDLKVAKCLTPTCTAASTQFVDRNSVVRGDVSITIGPDGLPLIAYEDRPSETQPAKVKVVKCFDHHCTSSRQSIVDTVGPDNLDGQTGTAIATLPTGLAILAYHDGAPYGDLKVARCHDTACTASTTVTVDSGPGTTGGRPSITVGRDGLAIIAHERRDPTEQLVVSHCVNVLCTATTNTVLDTTGATYTAPSITIGADGLPIVAYTHESGPSLRVAHCENLACTTATRSTVETNGTLGWQQPTILTAPDNRPMIGYFDQSRDALRIVDCGNVLCRPPFN</sequence>
<evidence type="ECO:0000256" key="1">
    <source>
        <dbReference type="SAM" id="SignalP"/>
    </source>
</evidence>
<gene>
    <name evidence="2" type="ORF">GCM10007977_106660</name>
</gene>
<dbReference type="InterPro" id="IPR013783">
    <property type="entry name" value="Ig-like_fold"/>
</dbReference>
<organism evidence="2 3">
    <name type="scientific">Dactylosporangium sucinum</name>
    <dbReference type="NCBI Taxonomy" id="1424081"/>
    <lineage>
        <taxon>Bacteria</taxon>
        <taxon>Bacillati</taxon>
        <taxon>Actinomycetota</taxon>
        <taxon>Actinomycetes</taxon>
        <taxon>Micromonosporales</taxon>
        <taxon>Micromonosporaceae</taxon>
        <taxon>Dactylosporangium</taxon>
    </lineage>
</organism>
<proteinExistence type="predicted"/>
<dbReference type="GO" id="GO:0005975">
    <property type="term" value="P:carbohydrate metabolic process"/>
    <property type="evidence" value="ECO:0007669"/>
    <property type="project" value="UniProtKB-ARBA"/>
</dbReference>
<name>A0A917UEI8_9ACTN</name>
<evidence type="ECO:0000313" key="2">
    <source>
        <dbReference type="EMBL" id="GGM87381.1"/>
    </source>
</evidence>